<dbReference type="STRING" id="247523.B0W48_06450"/>
<dbReference type="GO" id="GO:0043107">
    <property type="term" value="P:type IV pilus-dependent motility"/>
    <property type="evidence" value="ECO:0007669"/>
    <property type="project" value="InterPro"/>
</dbReference>
<dbReference type="PANTHER" id="PTHR39555:SF1">
    <property type="entry name" value="TYPE IV PILUS INNER MEMBRANE COMPONENT PILO"/>
    <property type="match status" value="1"/>
</dbReference>
<dbReference type="Gene3D" id="1.10.287.540">
    <property type="entry name" value="Helix hairpin bin"/>
    <property type="match status" value="1"/>
</dbReference>
<dbReference type="Proteomes" id="UP000188243">
    <property type="component" value="Chromosome"/>
</dbReference>
<keyword evidence="1" id="KW-0472">Membrane</keyword>
<dbReference type="EMBL" id="CP019628">
    <property type="protein sequence ID" value="AQP99475.1"/>
    <property type="molecule type" value="Genomic_DNA"/>
</dbReference>
<reference evidence="2 3" key="1">
    <citation type="submission" date="2017-02" db="EMBL/GenBank/DDBJ databases">
        <title>Complete genome sequence of the cold-active Pseudoalteromonas aliena strain EH1 isolated from Arctic seawater.</title>
        <authorList>
            <person name="Kim E."/>
            <person name="Heo E."/>
            <person name="Kim H."/>
            <person name="Kim D."/>
        </authorList>
    </citation>
    <scope>NUCLEOTIDE SEQUENCE [LARGE SCALE GENOMIC DNA]</scope>
    <source>
        <strain evidence="2 3">EH1</strain>
    </source>
</reference>
<feature type="transmembrane region" description="Helical" evidence="1">
    <location>
        <begin position="26"/>
        <end position="48"/>
    </location>
</feature>
<gene>
    <name evidence="2" type="ORF">B0W48_06450</name>
</gene>
<evidence type="ECO:0000313" key="2">
    <source>
        <dbReference type="EMBL" id="AQP99475.1"/>
    </source>
</evidence>
<keyword evidence="1" id="KW-1133">Transmembrane helix</keyword>
<dbReference type="PANTHER" id="PTHR39555">
    <property type="entry name" value="FIMBRIAL ASSEMBLY PROTEIN PILO-LIKE PROTEIN-RELATED"/>
    <property type="match status" value="1"/>
</dbReference>
<name>A0A1Q2GWH9_9GAMM</name>
<evidence type="ECO:0000256" key="1">
    <source>
        <dbReference type="SAM" id="Phobius"/>
    </source>
</evidence>
<proteinExistence type="predicted"/>
<dbReference type="InterPro" id="IPR007445">
    <property type="entry name" value="PilO"/>
</dbReference>
<dbReference type="AlphaFoldDB" id="A0A1Q2GWH9"/>
<evidence type="ECO:0000313" key="3">
    <source>
        <dbReference type="Proteomes" id="UP000188243"/>
    </source>
</evidence>
<keyword evidence="1" id="KW-0812">Transmembrane</keyword>
<dbReference type="Pfam" id="PF04350">
    <property type="entry name" value="PilO"/>
    <property type="match status" value="1"/>
</dbReference>
<organism evidence="2 3">
    <name type="scientific">Pseudoalteromonas aliena</name>
    <dbReference type="NCBI Taxonomy" id="247523"/>
    <lineage>
        <taxon>Bacteria</taxon>
        <taxon>Pseudomonadati</taxon>
        <taxon>Pseudomonadota</taxon>
        <taxon>Gammaproteobacteria</taxon>
        <taxon>Alteromonadales</taxon>
        <taxon>Pseudoalteromonadaceae</taxon>
        <taxon>Pseudoalteromonas</taxon>
    </lineage>
</organism>
<dbReference type="PIRSF" id="PIRSF016482">
    <property type="entry name" value="PilO"/>
    <property type="match status" value="1"/>
</dbReference>
<dbReference type="GO" id="GO:0043683">
    <property type="term" value="P:type IV pilus assembly"/>
    <property type="evidence" value="ECO:0007669"/>
    <property type="project" value="InterPro"/>
</dbReference>
<protein>
    <submittedName>
        <fullName evidence="2">Pilus assembly protein PilP</fullName>
    </submittedName>
</protein>
<dbReference type="RefSeq" id="WP_077536199.1">
    <property type="nucleotide sequence ID" value="NZ_CP019628.1"/>
</dbReference>
<dbReference type="KEGG" id="paln:B0W48_06450"/>
<dbReference type="Gene3D" id="3.30.70.60">
    <property type="match status" value="1"/>
</dbReference>
<dbReference type="InterPro" id="IPR014717">
    <property type="entry name" value="Transl_elong_EF1B/ribsomal_bS6"/>
</dbReference>
<sequence length="201" mass="23003">MNLDFKALNDIDWNEIELDNISEWPIAVKAICCTFIASLVLFFSYSLLVSDEINSYHNAVAKEVELRTTYRTKYAVGSKLDIYRQQMLEMEDKFSKLLKRLPTSNETPGLLDDLSYVGTTSGLTFLKIGWLPEVEKEFYTELPIKIEVVGTYHEFGEFVGKVAQLPRIVSLHDFSISSSGEKQLTFSVVAKTYRYEEGLQK</sequence>
<accession>A0A1Q2GWH9</accession>